<accession>A0A5C7HAE6</accession>
<comment type="caution">
    <text evidence="4">The sequence shown here is derived from an EMBL/GenBank/DDBJ whole genome shotgun (WGS) entry which is preliminary data.</text>
</comment>
<dbReference type="SUPFAM" id="SSF63380">
    <property type="entry name" value="Riboflavin synthase domain-like"/>
    <property type="match status" value="1"/>
</dbReference>
<feature type="transmembrane region" description="Helical" evidence="2">
    <location>
        <begin position="6"/>
        <end position="22"/>
    </location>
</feature>
<proteinExistence type="predicted"/>
<feature type="transmembrane region" description="Helical" evidence="2">
    <location>
        <begin position="116"/>
        <end position="135"/>
    </location>
</feature>
<dbReference type="PANTHER" id="PTHR11972">
    <property type="entry name" value="NADPH OXIDASE"/>
    <property type="match status" value="1"/>
</dbReference>
<sequence>MDSWYGEGRLVIAVILIPYLAASSMTIRSDSWICWNASRATLTGEFVEVITAWPAEAGVVEGKFPPVTLAFTGPKLLTPRKILEWPESGVAKLAGLITLATGLLIWVTSVPLVRKHYFEAIVAGSIFLFMLDRLLRFYQSQNIVDVVSATCFPSGILKLVLSKPKNLQHNALSFIFLRVKKVSRLQWHPFSVSSSSLDGDQIHLSVFIRALGGWTTKINENFSSISRANETLADQLHLHPHINVEGPYGHELSHHLMYEKIILIAGGIGIAPFLAVLSDIFHHMKQGKPCLLKHILLVWAVKRSNDLSLLSATDVNVIHSNLSNEVKLEFHVYITQEFEPSLEAESRLDDNAIKSFSFPVANRRNMLSGLVGAGNNIIWPGIYLITTTIGFLILVGSLNTFYINPNTIPIGWFHGILYLSCMVASVFIFGGSVIGLWHLWESKFSQMSYDQDLCQHYNEPETETRKDLCEYLASSTTIQYGIRPNFKDILESIQGHVNVGVIVCGPPSLESNVAKHCRSLNMRRKIHRTIFHFHTHNFHL</sequence>
<dbReference type="GO" id="GO:0005886">
    <property type="term" value="C:plasma membrane"/>
    <property type="evidence" value="ECO:0007669"/>
    <property type="project" value="TreeGrafter"/>
</dbReference>
<name>A0A5C7HAE6_9ROSI</name>
<keyword evidence="2" id="KW-1133">Transmembrane helix</keyword>
<evidence type="ECO:0000259" key="3">
    <source>
        <dbReference type="PROSITE" id="PS51384"/>
    </source>
</evidence>
<gene>
    <name evidence="4" type="ORF">EZV62_018788</name>
</gene>
<dbReference type="InterPro" id="IPR039261">
    <property type="entry name" value="FNR_nucleotide-bd"/>
</dbReference>
<dbReference type="EMBL" id="VAHF01000009">
    <property type="protein sequence ID" value="TXG53532.1"/>
    <property type="molecule type" value="Genomic_DNA"/>
</dbReference>
<evidence type="ECO:0000256" key="2">
    <source>
        <dbReference type="SAM" id="Phobius"/>
    </source>
</evidence>
<keyword evidence="5" id="KW-1185">Reference proteome</keyword>
<dbReference type="InterPro" id="IPR013112">
    <property type="entry name" value="FAD-bd_8"/>
</dbReference>
<dbReference type="InterPro" id="IPR013121">
    <property type="entry name" value="Fe_red_NAD-bd_6"/>
</dbReference>
<dbReference type="Gene3D" id="3.40.50.80">
    <property type="entry name" value="Nucleotide-binding domain of ferredoxin-NADP reductase (FNR) module"/>
    <property type="match status" value="2"/>
</dbReference>
<evidence type="ECO:0000313" key="4">
    <source>
        <dbReference type="EMBL" id="TXG53532.1"/>
    </source>
</evidence>
<dbReference type="OrthoDB" id="167398at2759"/>
<dbReference type="CDD" id="cd06186">
    <property type="entry name" value="NOX_Duox_like_FAD_NADP"/>
    <property type="match status" value="1"/>
</dbReference>
<reference evidence="5" key="1">
    <citation type="journal article" date="2019" name="Gigascience">
        <title>De novo genome assembly of the endangered Acer yangbiense, a plant species with extremely small populations endemic to Yunnan Province, China.</title>
        <authorList>
            <person name="Yang J."/>
            <person name="Wariss H.M."/>
            <person name="Tao L."/>
            <person name="Zhang R."/>
            <person name="Yun Q."/>
            <person name="Hollingsworth P."/>
            <person name="Dao Z."/>
            <person name="Luo G."/>
            <person name="Guo H."/>
            <person name="Ma Y."/>
            <person name="Sun W."/>
        </authorList>
    </citation>
    <scope>NUCLEOTIDE SEQUENCE [LARGE SCALE GENOMIC DNA]</scope>
    <source>
        <strain evidence="5">cv. Malutang</strain>
    </source>
</reference>
<dbReference type="Pfam" id="PF08022">
    <property type="entry name" value="FAD_binding_8"/>
    <property type="match status" value="1"/>
</dbReference>
<dbReference type="AlphaFoldDB" id="A0A5C7HAE6"/>
<feature type="transmembrane region" description="Helical" evidence="2">
    <location>
        <begin position="415"/>
        <end position="440"/>
    </location>
</feature>
<dbReference type="PROSITE" id="PS51384">
    <property type="entry name" value="FAD_FR"/>
    <property type="match status" value="1"/>
</dbReference>
<keyword evidence="2" id="KW-0472">Membrane</keyword>
<dbReference type="Pfam" id="PF08030">
    <property type="entry name" value="NAD_binding_6"/>
    <property type="match status" value="1"/>
</dbReference>
<dbReference type="GO" id="GO:0000293">
    <property type="term" value="F:ferric-chelate reductase activity"/>
    <property type="evidence" value="ECO:0007669"/>
    <property type="project" value="TreeGrafter"/>
</dbReference>
<feature type="transmembrane region" description="Helical" evidence="2">
    <location>
        <begin position="261"/>
        <end position="281"/>
    </location>
</feature>
<feature type="transmembrane region" description="Helical" evidence="2">
    <location>
        <begin position="90"/>
        <end position="110"/>
    </location>
</feature>
<dbReference type="InterPro" id="IPR017938">
    <property type="entry name" value="Riboflavin_synthase-like_b-brl"/>
</dbReference>
<dbReference type="InterPro" id="IPR050369">
    <property type="entry name" value="RBOH/FRE"/>
</dbReference>
<evidence type="ECO:0000256" key="1">
    <source>
        <dbReference type="ARBA" id="ARBA00023002"/>
    </source>
</evidence>
<feature type="domain" description="FAD-binding FR-type" evidence="3">
    <location>
        <begin position="136"/>
        <end position="254"/>
    </location>
</feature>
<protein>
    <recommendedName>
        <fullName evidence="3">FAD-binding FR-type domain-containing protein</fullName>
    </recommendedName>
</protein>
<dbReference type="SFLD" id="SFLDS00052">
    <property type="entry name" value="Ferric_Reductase_Domain"/>
    <property type="match status" value="1"/>
</dbReference>
<keyword evidence="1" id="KW-0560">Oxidoreductase</keyword>
<keyword evidence="2" id="KW-0812">Transmembrane</keyword>
<dbReference type="InterPro" id="IPR017927">
    <property type="entry name" value="FAD-bd_FR_type"/>
</dbReference>
<feature type="transmembrane region" description="Helical" evidence="2">
    <location>
        <begin position="382"/>
        <end position="403"/>
    </location>
</feature>
<dbReference type="SFLD" id="SFLDG01168">
    <property type="entry name" value="Ferric_reductase_subgroup_(FRE"/>
    <property type="match status" value="1"/>
</dbReference>
<dbReference type="SUPFAM" id="SSF52343">
    <property type="entry name" value="Ferredoxin reductase-like, C-terminal NADP-linked domain"/>
    <property type="match status" value="1"/>
</dbReference>
<dbReference type="PANTHER" id="PTHR11972:SF69">
    <property type="entry name" value="FERRIC REDUCTION OXIDASE 6-RELATED"/>
    <property type="match status" value="1"/>
</dbReference>
<evidence type="ECO:0000313" key="5">
    <source>
        <dbReference type="Proteomes" id="UP000323000"/>
    </source>
</evidence>
<organism evidence="4 5">
    <name type="scientific">Acer yangbiense</name>
    <dbReference type="NCBI Taxonomy" id="1000413"/>
    <lineage>
        <taxon>Eukaryota</taxon>
        <taxon>Viridiplantae</taxon>
        <taxon>Streptophyta</taxon>
        <taxon>Embryophyta</taxon>
        <taxon>Tracheophyta</taxon>
        <taxon>Spermatophyta</taxon>
        <taxon>Magnoliopsida</taxon>
        <taxon>eudicotyledons</taxon>
        <taxon>Gunneridae</taxon>
        <taxon>Pentapetalae</taxon>
        <taxon>rosids</taxon>
        <taxon>malvids</taxon>
        <taxon>Sapindales</taxon>
        <taxon>Sapindaceae</taxon>
        <taxon>Hippocastanoideae</taxon>
        <taxon>Acereae</taxon>
        <taxon>Acer</taxon>
    </lineage>
</organism>
<dbReference type="Proteomes" id="UP000323000">
    <property type="component" value="Chromosome 9"/>
</dbReference>